<reference evidence="3" key="1">
    <citation type="submission" date="2016-10" db="EMBL/GenBank/DDBJ databases">
        <authorList>
            <person name="Varghese N."/>
            <person name="Submissions S."/>
        </authorList>
    </citation>
    <scope>NUCLEOTIDE SEQUENCE [LARGE SCALE GENOMIC DNA]</scope>
    <source>
        <strain evidence="3">ATCC 25963</strain>
    </source>
</reference>
<dbReference type="Proteomes" id="UP000199400">
    <property type="component" value="Unassembled WGS sequence"/>
</dbReference>
<dbReference type="Pfam" id="PF13665">
    <property type="entry name" value="Tox-PAAR-like"/>
    <property type="match status" value="1"/>
</dbReference>
<proteinExistence type="predicted"/>
<dbReference type="STRING" id="54.SAMN02745121_08923"/>
<evidence type="ECO:0000256" key="1">
    <source>
        <dbReference type="SAM" id="MobiDB-lite"/>
    </source>
</evidence>
<dbReference type="OrthoDB" id="5513456at2"/>
<name>A0A1I2IRA1_9BACT</name>
<gene>
    <name evidence="2" type="ORF">SAMN02745121_08923</name>
</gene>
<keyword evidence="3" id="KW-1185">Reference proteome</keyword>
<dbReference type="AlphaFoldDB" id="A0A1I2IRA1"/>
<feature type="region of interest" description="Disordered" evidence="1">
    <location>
        <begin position="69"/>
        <end position="89"/>
    </location>
</feature>
<organism evidence="2 3">
    <name type="scientific">Nannocystis exedens</name>
    <dbReference type="NCBI Taxonomy" id="54"/>
    <lineage>
        <taxon>Bacteria</taxon>
        <taxon>Pseudomonadati</taxon>
        <taxon>Myxococcota</taxon>
        <taxon>Polyangia</taxon>
        <taxon>Nannocystales</taxon>
        <taxon>Nannocystaceae</taxon>
        <taxon>Nannocystis</taxon>
    </lineage>
</organism>
<sequence>MPSTVIVNNLTVVHKASGGSSMAAPDVCKTPTPSGPVLVPYVNTALSRNTAKGSKKVRVDGHPIMLKSSQFSTSSGDEPGTLGGVVSGKTRGKAYPRSYSFDVKVEGQPVFRFTDMMIQNSGSPGNAPGIESQPNTVAAATDASKPELVEMRWSREQLCCGDPVKLSVKTRNADDCQDIQVRVERTNLGQRRPMDAFPVTLRGDAGEVEWISRWRHLYTVTIPAVAVQRTLKGPSDSVNALEFRNPKNLKSQTITGTRVAPIYIEDQATGSWIPAGYDIDWPYAYDFEVSLGRVYVRRKLDFVRGPGVASVPPRLWRRWRAQIEAIWDHKFYFHRKNCKRGKKCDCGVNGCCKYPLRILAVQGTGHGSVKLFLGGPKAQNWGKIDLWWYSDTWWTAIGDAGPDVRAHEFGHLIGCYDEYPAGACEGSRAFADVPDSIMNSGSVVYPRHVEEFRMGFAAHAGSMVGPVKIVRR</sequence>
<accession>A0A1I2IRA1</accession>
<dbReference type="RefSeq" id="WP_096326549.1">
    <property type="nucleotide sequence ID" value="NZ_FOMX01000079.1"/>
</dbReference>
<dbReference type="CDD" id="cd14740">
    <property type="entry name" value="PAAR_4"/>
    <property type="match status" value="1"/>
</dbReference>
<protein>
    <submittedName>
        <fullName evidence="2">Uncharacterized protein</fullName>
    </submittedName>
</protein>
<dbReference type="EMBL" id="FOMX01000079">
    <property type="protein sequence ID" value="SFF44819.1"/>
    <property type="molecule type" value="Genomic_DNA"/>
</dbReference>
<evidence type="ECO:0000313" key="2">
    <source>
        <dbReference type="EMBL" id="SFF44819.1"/>
    </source>
</evidence>
<dbReference type="SUPFAM" id="SSF55486">
    <property type="entry name" value="Metalloproteases ('zincins'), catalytic domain"/>
    <property type="match status" value="1"/>
</dbReference>
<evidence type="ECO:0000313" key="3">
    <source>
        <dbReference type="Proteomes" id="UP000199400"/>
    </source>
</evidence>